<name>A0A1Y2ISW0_TRAC3</name>
<dbReference type="AlphaFoldDB" id="A0A1Y2ISW0"/>
<evidence type="ECO:0000313" key="5">
    <source>
        <dbReference type="EMBL" id="OSD04167.1"/>
    </source>
</evidence>
<dbReference type="InterPro" id="IPR032514">
    <property type="entry name" value="GtaA_central"/>
</dbReference>
<accession>A0A1Y2ISW0</accession>
<feature type="domain" description="Glutaminase A central" evidence="3">
    <location>
        <begin position="342"/>
        <end position="691"/>
    </location>
</feature>
<feature type="chain" id="PRO_5012282430" evidence="2">
    <location>
        <begin position="21"/>
        <end position="773"/>
    </location>
</feature>
<feature type="domain" description="Glutaminase A N-terminal" evidence="4">
    <location>
        <begin position="107"/>
        <end position="337"/>
    </location>
</feature>
<dbReference type="Proteomes" id="UP000193067">
    <property type="component" value="Unassembled WGS sequence"/>
</dbReference>
<protein>
    <submittedName>
        <fullName evidence="5">DUF1793-domain-containing protein</fullName>
    </submittedName>
</protein>
<evidence type="ECO:0000259" key="4">
    <source>
        <dbReference type="Pfam" id="PF17168"/>
    </source>
</evidence>
<evidence type="ECO:0000256" key="2">
    <source>
        <dbReference type="SAM" id="SignalP"/>
    </source>
</evidence>
<dbReference type="PANTHER" id="PTHR31987">
    <property type="entry name" value="GLUTAMINASE A-RELATED"/>
    <property type="match status" value="1"/>
</dbReference>
<keyword evidence="2" id="KW-0732">Signal</keyword>
<sequence>MLTLAAAIVYFAVGYVGVEAATPWTAKPFNPASVPLAVRSPYLSAWLNQGQGTALNDAWPSFWTGSTLGWAGFAKVDGMAYNWMGVPAIPGVTFEKATQKSLEVTSTQSIFVMTAGPVDLTITFLSPVEPASPTNQSFPFSYLAVSAASNDGKDHIVQVYADISAEWISGDDTLEAQWNTTVGDAVIHEVQLAAPQPFVDIGSRAQYGSAFHATLKTADVTFQTGQDIVLRTQFINNGALPNAEDSNFRAVQQNWPVFALAHDLGPVNAASSPVVFAVGHVRDPAIQYIVQGNQLQQRSLAFWSQTASIDAAITAFLNDYSDALERAKTLDARVDSDASKISADYASLMPLSVRQAFGAMEVTVSKTGIDGFNGSDVLIFMKGISSDGNVNTADVIFSAWPLFLYINPMVGKQLLLPLFEYQATGQYPNAWAAHDIGATYPNATGHNDGNDLQMPVEESGNMLIMTLSYTQRTNDTSLIRNYYNLLDQWARYLVQNSLTPALQLSSDVLAGALANQTNLAIKGIIGIKAMSEIAAIAGDTERSTNYSTIASVYVQDWEKLAMSSDGTHLTLAYGNSSSWGIAYNLYADKLLGTDLFPKSIYDLQTKWYGSHANPFGLPLDTRVTYAKSDWQMLTAATVTDDSIRNVFISSVLKYAADGKNAKPFSDMYSSLDGTAQDPRARPLVGGHLALLALQSNASIFPSSPSDSTGSSGATPTGSPSEGSGQPVAVTVTSTASIPSTPGGTNSAPSGWKGTLGFNVGAVCISIVLGVFVY</sequence>
<dbReference type="EMBL" id="KZ084097">
    <property type="protein sequence ID" value="OSD04167.1"/>
    <property type="molecule type" value="Genomic_DNA"/>
</dbReference>
<gene>
    <name evidence="5" type="ORF">PYCCODRAFT_1433552</name>
</gene>
<feature type="signal peptide" evidence="2">
    <location>
        <begin position="1"/>
        <end position="20"/>
    </location>
</feature>
<dbReference type="SUPFAM" id="SSF48208">
    <property type="entry name" value="Six-hairpin glycosidases"/>
    <property type="match status" value="1"/>
</dbReference>
<dbReference type="STRING" id="1353009.A0A1Y2ISW0"/>
<reference evidence="5 6" key="1">
    <citation type="journal article" date="2015" name="Biotechnol. Biofuels">
        <title>Enhanced degradation of softwood versus hardwood by the white-rot fungus Pycnoporus coccineus.</title>
        <authorList>
            <person name="Couturier M."/>
            <person name="Navarro D."/>
            <person name="Chevret D."/>
            <person name="Henrissat B."/>
            <person name="Piumi F."/>
            <person name="Ruiz-Duenas F.J."/>
            <person name="Martinez A.T."/>
            <person name="Grigoriev I.V."/>
            <person name="Riley R."/>
            <person name="Lipzen A."/>
            <person name="Berrin J.G."/>
            <person name="Master E.R."/>
            <person name="Rosso M.N."/>
        </authorList>
    </citation>
    <scope>NUCLEOTIDE SEQUENCE [LARGE SCALE GENOMIC DNA]</scope>
    <source>
        <strain evidence="5 6">BRFM310</strain>
    </source>
</reference>
<dbReference type="PANTHER" id="PTHR31987:SF1">
    <property type="entry name" value="GLUTAMINASE A"/>
    <property type="match status" value="1"/>
</dbReference>
<dbReference type="GO" id="GO:0005975">
    <property type="term" value="P:carbohydrate metabolic process"/>
    <property type="evidence" value="ECO:0007669"/>
    <property type="project" value="InterPro"/>
</dbReference>
<evidence type="ECO:0000313" key="6">
    <source>
        <dbReference type="Proteomes" id="UP000193067"/>
    </source>
</evidence>
<dbReference type="Pfam" id="PF17168">
    <property type="entry name" value="DUF5127"/>
    <property type="match status" value="1"/>
</dbReference>
<evidence type="ECO:0000259" key="3">
    <source>
        <dbReference type="Pfam" id="PF16335"/>
    </source>
</evidence>
<dbReference type="InterPro" id="IPR008928">
    <property type="entry name" value="6-hairpin_glycosidase_sf"/>
</dbReference>
<feature type="region of interest" description="Disordered" evidence="1">
    <location>
        <begin position="701"/>
        <end position="726"/>
    </location>
</feature>
<keyword evidence="6" id="KW-1185">Reference proteome</keyword>
<evidence type="ECO:0000256" key="1">
    <source>
        <dbReference type="SAM" id="MobiDB-lite"/>
    </source>
</evidence>
<proteinExistence type="predicted"/>
<dbReference type="Pfam" id="PF16335">
    <property type="entry name" value="GtaA_6_Hairpin"/>
    <property type="match status" value="1"/>
</dbReference>
<dbReference type="OrthoDB" id="3918848at2759"/>
<organism evidence="5 6">
    <name type="scientific">Trametes coccinea (strain BRFM310)</name>
    <name type="common">Pycnoporus coccineus</name>
    <dbReference type="NCBI Taxonomy" id="1353009"/>
    <lineage>
        <taxon>Eukaryota</taxon>
        <taxon>Fungi</taxon>
        <taxon>Dikarya</taxon>
        <taxon>Basidiomycota</taxon>
        <taxon>Agaricomycotina</taxon>
        <taxon>Agaricomycetes</taxon>
        <taxon>Polyporales</taxon>
        <taxon>Polyporaceae</taxon>
        <taxon>Trametes</taxon>
    </lineage>
</organism>
<dbReference type="InterPro" id="IPR033433">
    <property type="entry name" value="GtaA_N"/>
</dbReference>
<dbReference type="InterPro" id="IPR052743">
    <property type="entry name" value="Glutaminase_GtaA"/>
</dbReference>